<dbReference type="Pfam" id="PF13557">
    <property type="entry name" value="Phenol_MetA_deg"/>
    <property type="match status" value="1"/>
</dbReference>
<proteinExistence type="predicted"/>
<gene>
    <name evidence="1" type="ORF">GR212_22440</name>
</gene>
<evidence type="ECO:0000313" key="1">
    <source>
        <dbReference type="EMBL" id="NEI72349.1"/>
    </source>
</evidence>
<sequence>MAAGASLLLSGVGVHAAENGTGFYLLGSKGPGAGFTPPPGVYFENDVYIYSGSLGGGKSLPTGGRVAVGVDGNAVFELPTVLWILPEDVAGGRFGLSATVPVGWMKTSADLTLKGPRGHAADGSVTDTVFTVGDPVVSALLGWESGNFHWQTGVMVNVPIGDYQDGEISNVAFHHWGADVSTSLTWLDPSIGLDLSGTVGMTFNAENPATDYRTGNEFHFEWAAVQHFNEQFDAGLVGYYYQQVTGDSGQGATLGDFEGRSLAIGATVGWTFKVGELPLSTRLKYFHEFDTKNRASGDAVLLTLSMPLSITKPVSAQ</sequence>
<dbReference type="Proteomes" id="UP000483035">
    <property type="component" value="Unassembled WGS sequence"/>
</dbReference>
<comment type="caution">
    <text evidence="1">The sequence shown here is derived from an EMBL/GenBank/DDBJ whole genome shotgun (WGS) entry which is preliminary data.</text>
</comment>
<dbReference type="RefSeq" id="WP_163989691.1">
    <property type="nucleotide sequence ID" value="NZ_WUEY01000011.1"/>
</dbReference>
<evidence type="ECO:0000313" key="2">
    <source>
        <dbReference type="Proteomes" id="UP000483035"/>
    </source>
</evidence>
<protein>
    <submittedName>
        <fullName evidence="1">Transporter</fullName>
    </submittedName>
</protein>
<dbReference type="AlphaFoldDB" id="A0A6L9UAD7"/>
<name>A0A6L9UAD7_9HYPH</name>
<dbReference type="InterPro" id="IPR025737">
    <property type="entry name" value="FApF"/>
</dbReference>
<accession>A0A6L9UAD7</accession>
<organism evidence="1 2">
    <name type="scientific">Rhizobium lusitanum</name>
    <dbReference type="NCBI Taxonomy" id="293958"/>
    <lineage>
        <taxon>Bacteria</taxon>
        <taxon>Pseudomonadati</taxon>
        <taxon>Pseudomonadota</taxon>
        <taxon>Alphaproteobacteria</taxon>
        <taxon>Hyphomicrobiales</taxon>
        <taxon>Rhizobiaceae</taxon>
        <taxon>Rhizobium/Agrobacterium group</taxon>
        <taxon>Rhizobium</taxon>
    </lineage>
</organism>
<reference evidence="1 2" key="1">
    <citation type="submission" date="2019-12" db="EMBL/GenBank/DDBJ databases">
        <title>Rhizobium genotypes associated with high levels of biological nitrogen fixation by grain legumes in a temperate-maritime cropping system.</title>
        <authorList>
            <person name="Maluk M."/>
            <person name="Francesc Ferrando Molina F."/>
            <person name="Lopez Del Egido L."/>
            <person name="Lafos M."/>
            <person name="Langarica-Fuentes A."/>
            <person name="Gebre Yohannes G."/>
            <person name="Young M.W."/>
            <person name="Martin P."/>
            <person name="Gantlett R."/>
            <person name="Kenicer G."/>
            <person name="Hawes C."/>
            <person name="Begg G.S."/>
            <person name="Quilliam R.S."/>
            <person name="Squire G.R."/>
            <person name="Poole P.S."/>
            <person name="Young P.W."/>
            <person name="Iannetta P.M."/>
            <person name="James E.K."/>
        </authorList>
    </citation>
    <scope>NUCLEOTIDE SEQUENCE [LARGE SCALE GENOMIC DNA]</scope>
    <source>
        <strain evidence="1 2">JHI1118</strain>
    </source>
</reference>
<dbReference type="EMBL" id="WUEY01000011">
    <property type="protein sequence ID" value="NEI72349.1"/>
    <property type="molecule type" value="Genomic_DNA"/>
</dbReference>